<evidence type="ECO:0000313" key="1">
    <source>
        <dbReference type="EMBL" id="PKU77927.1"/>
    </source>
</evidence>
<keyword evidence="2" id="KW-1185">Reference proteome</keyword>
<reference evidence="1 2" key="1">
    <citation type="journal article" date="2016" name="Sci. Rep.">
        <title>The Dendrobium catenatum Lindl. genome sequence provides insights into polysaccharide synthase, floral development and adaptive evolution.</title>
        <authorList>
            <person name="Zhang G.Q."/>
            <person name="Xu Q."/>
            <person name="Bian C."/>
            <person name="Tsai W.C."/>
            <person name="Yeh C.M."/>
            <person name="Liu K.W."/>
            <person name="Yoshida K."/>
            <person name="Zhang L.S."/>
            <person name="Chang S.B."/>
            <person name="Chen F."/>
            <person name="Shi Y."/>
            <person name="Su Y.Y."/>
            <person name="Zhang Y.Q."/>
            <person name="Chen L.J."/>
            <person name="Yin Y."/>
            <person name="Lin M."/>
            <person name="Huang H."/>
            <person name="Deng H."/>
            <person name="Wang Z.W."/>
            <person name="Zhu S.L."/>
            <person name="Zhao X."/>
            <person name="Deng C."/>
            <person name="Niu S.C."/>
            <person name="Huang J."/>
            <person name="Wang M."/>
            <person name="Liu G.H."/>
            <person name="Yang H.J."/>
            <person name="Xiao X.J."/>
            <person name="Hsiao Y.Y."/>
            <person name="Wu W.L."/>
            <person name="Chen Y.Y."/>
            <person name="Mitsuda N."/>
            <person name="Ohme-Takagi M."/>
            <person name="Luo Y.B."/>
            <person name="Van de Peer Y."/>
            <person name="Liu Z.J."/>
        </authorList>
    </citation>
    <scope>NUCLEOTIDE SEQUENCE [LARGE SCALE GENOMIC DNA]</scope>
    <source>
        <tissue evidence="1">The whole plant</tissue>
    </source>
</reference>
<proteinExistence type="predicted"/>
<evidence type="ECO:0000313" key="2">
    <source>
        <dbReference type="Proteomes" id="UP000233837"/>
    </source>
</evidence>
<dbReference type="EMBL" id="KZ502483">
    <property type="protein sequence ID" value="PKU77927.1"/>
    <property type="molecule type" value="Genomic_DNA"/>
</dbReference>
<sequence>MILAYATCLVWMERAADGDIEYGLFGEVQSLLLGGNLLLIRRVRRLIRWISVTKSFRSEDPYRFSAENR</sequence>
<organism evidence="1 2">
    <name type="scientific">Dendrobium catenatum</name>
    <dbReference type="NCBI Taxonomy" id="906689"/>
    <lineage>
        <taxon>Eukaryota</taxon>
        <taxon>Viridiplantae</taxon>
        <taxon>Streptophyta</taxon>
        <taxon>Embryophyta</taxon>
        <taxon>Tracheophyta</taxon>
        <taxon>Spermatophyta</taxon>
        <taxon>Magnoliopsida</taxon>
        <taxon>Liliopsida</taxon>
        <taxon>Asparagales</taxon>
        <taxon>Orchidaceae</taxon>
        <taxon>Epidendroideae</taxon>
        <taxon>Malaxideae</taxon>
        <taxon>Dendrobiinae</taxon>
        <taxon>Dendrobium</taxon>
    </lineage>
</organism>
<reference evidence="1 2" key="2">
    <citation type="journal article" date="2017" name="Nature">
        <title>The Apostasia genome and the evolution of orchids.</title>
        <authorList>
            <person name="Zhang G.Q."/>
            <person name="Liu K.W."/>
            <person name="Li Z."/>
            <person name="Lohaus R."/>
            <person name="Hsiao Y.Y."/>
            <person name="Niu S.C."/>
            <person name="Wang J.Y."/>
            <person name="Lin Y.C."/>
            <person name="Xu Q."/>
            <person name="Chen L.J."/>
            <person name="Yoshida K."/>
            <person name="Fujiwara S."/>
            <person name="Wang Z.W."/>
            <person name="Zhang Y.Q."/>
            <person name="Mitsuda N."/>
            <person name="Wang M."/>
            <person name="Liu G.H."/>
            <person name="Pecoraro L."/>
            <person name="Huang H.X."/>
            <person name="Xiao X.J."/>
            <person name="Lin M."/>
            <person name="Wu X.Y."/>
            <person name="Wu W.L."/>
            <person name="Chen Y.Y."/>
            <person name="Chang S.B."/>
            <person name="Sakamoto S."/>
            <person name="Ohme-Takagi M."/>
            <person name="Yagi M."/>
            <person name="Zeng S.J."/>
            <person name="Shen C.Y."/>
            <person name="Yeh C.M."/>
            <person name="Luo Y.B."/>
            <person name="Tsai W.C."/>
            <person name="Van de Peer Y."/>
            <person name="Liu Z.J."/>
        </authorList>
    </citation>
    <scope>NUCLEOTIDE SEQUENCE [LARGE SCALE GENOMIC DNA]</scope>
    <source>
        <tissue evidence="1">The whole plant</tissue>
    </source>
</reference>
<accession>A0A2I0WQK2</accession>
<name>A0A2I0WQK2_9ASPA</name>
<protein>
    <submittedName>
        <fullName evidence="1">Uncharacterized protein</fullName>
    </submittedName>
</protein>
<gene>
    <name evidence="1" type="ORF">MA16_Dca023029</name>
</gene>
<dbReference type="Proteomes" id="UP000233837">
    <property type="component" value="Unassembled WGS sequence"/>
</dbReference>
<dbReference type="AlphaFoldDB" id="A0A2I0WQK2"/>